<keyword evidence="1" id="KW-0472">Membrane</keyword>
<sequence>MDADDVIESYVHDVARRLPPRKRDDVAFELRALLREDLRSRPGGSTPESAVEMLRELGRPAETAARYHRPFTLVEPSDTWSFLVAAVAGGVVAWVMIPPEWMSVATLAWFGLLVIGFAVRGLILRRDPEAFAWRPHRVRRTGRANRAGVLAQVTAWAALLMVYLNPGSLTYTDDFAGPLRMPWLVVILALHLALLVLVFQRGRWQPWTRWSRLLLTLEAGIQLGWHCRYGDVFADPGADALVLPWVAALAGILVLVAALMFYREVTRVEPAPRMSVV</sequence>
<feature type="transmembrane region" description="Helical" evidence="1">
    <location>
        <begin position="79"/>
        <end position="97"/>
    </location>
</feature>
<keyword evidence="3" id="KW-1185">Reference proteome</keyword>
<keyword evidence="1" id="KW-1133">Transmembrane helix</keyword>
<gene>
    <name evidence="2" type="ORF">J5X75_13095</name>
</gene>
<feature type="transmembrane region" description="Helical" evidence="1">
    <location>
        <begin position="103"/>
        <end position="123"/>
    </location>
</feature>
<name>A0ABS3UI60_9ACTN</name>
<evidence type="ECO:0000313" key="2">
    <source>
        <dbReference type="EMBL" id="MBO3738457.1"/>
    </source>
</evidence>
<protein>
    <submittedName>
        <fullName evidence="2">Uncharacterized protein</fullName>
    </submittedName>
</protein>
<dbReference type="Proteomes" id="UP000679690">
    <property type="component" value="Unassembled WGS sequence"/>
</dbReference>
<feature type="transmembrane region" description="Helical" evidence="1">
    <location>
        <begin position="144"/>
        <end position="163"/>
    </location>
</feature>
<organism evidence="2 3">
    <name type="scientific">Actinoplanes flavus</name>
    <dbReference type="NCBI Taxonomy" id="2820290"/>
    <lineage>
        <taxon>Bacteria</taxon>
        <taxon>Bacillati</taxon>
        <taxon>Actinomycetota</taxon>
        <taxon>Actinomycetes</taxon>
        <taxon>Micromonosporales</taxon>
        <taxon>Micromonosporaceae</taxon>
        <taxon>Actinoplanes</taxon>
    </lineage>
</organism>
<accession>A0ABS3UI60</accession>
<feature type="transmembrane region" description="Helical" evidence="1">
    <location>
        <begin position="183"/>
        <end position="199"/>
    </location>
</feature>
<evidence type="ECO:0000313" key="3">
    <source>
        <dbReference type="Proteomes" id="UP000679690"/>
    </source>
</evidence>
<proteinExistence type="predicted"/>
<dbReference type="EMBL" id="JAGFNS010000007">
    <property type="protein sequence ID" value="MBO3738457.1"/>
    <property type="molecule type" value="Genomic_DNA"/>
</dbReference>
<keyword evidence="1" id="KW-0812">Transmembrane</keyword>
<feature type="transmembrane region" description="Helical" evidence="1">
    <location>
        <begin position="241"/>
        <end position="262"/>
    </location>
</feature>
<evidence type="ECO:0000256" key="1">
    <source>
        <dbReference type="SAM" id="Phobius"/>
    </source>
</evidence>
<comment type="caution">
    <text evidence="2">The sequence shown here is derived from an EMBL/GenBank/DDBJ whole genome shotgun (WGS) entry which is preliminary data.</text>
</comment>
<reference evidence="2 3" key="1">
    <citation type="submission" date="2021-03" db="EMBL/GenBank/DDBJ databases">
        <title>Actinoplanes flavus sp. nov., a novel actinomycete isolated from Coconut Palm rhizosphere soil.</title>
        <authorList>
            <person name="Luo X."/>
        </authorList>
    </citation>
    <scope>NUCLEOTIDE SEQUENCE [LARGE SCALE GENOMIC DNA]</scope>
    <source>
        <strain evidence="2 3">NEAU-H7</strain>
    </source>
</reference>
<dbReference type="RefSeq" id="WP_208467616.1">
    <property type="nucleotide sequence ID" value="NZ_JAGFNS010000007.1"/>
</dbReference>